<comment type="caution">
    <text evidence="1">The sequence shown here is derived from an EMBL/GenBank/DDBJ whole genome shotgun (WGS) entry which is preliminary data.</text>
</comment>
<evidence type="ECO:0000313" key="2">
    <source>
        <dbReference type="Proteomes" id="UP000184267"/>
    </source>
</evidence>
<accession>A0A1M2VS15</accession>
<dbReference type="AlphaFoldDB" id="A0A1M2VS15"/>
<name>A0A1M2VS15_TRAPU</name>
<gene>
    <name evidence="1" type="ORF">TRAPUB_13199</name>
</gene>
<keyword evidence="2" id="KW-1185">Reference proteome</keyword>
<dbReference type="InterPro" id="IPR021109">
    <property type="entry name" value="Peptidase_aspartic_dom_sf"/>
</dbReference>
<reference evidence="1 2" key="1">
    <citation type="submission" date="2016-10" db="EMBL/GenBank/DDBJ databases">
        <title>Genome sequence of the basidiomycete white-rot fungus Trametes pubescens.</title>
        <authorList>
            <person name="Makela M.R."/>
            <person name="Granchi Z."/>
            <person name="Peng M."/>
            <person name="De Vries R.P."/>
            <person name="Grigoriev I."/>
            <person name="Riley R."/>
            <person name="Hilden K."/>
        </authorList>
    </citation>
    <scope>NUCLEOTIDE SEQUENCE [LARGE SCALE GENOMIC DNA]</scope>
    <source>
        <strain evidence="1 2">FBCC735</strain>
    </source>
</reference>
<dbReference type="Gene3D" id="2.40.70.10">
    <property type="entry name" value="Acid Proteases"/>
    <property type="match status" value="1"/>
</dbReference>
<organism evidence="1 2">
    <name type="scientific">Trametes pubescens</name>
    <name type="common">White-rot fungus</name>
    <dbReference type="NCBI Taxonomy" id="154538"/>
    <lineage>
        <taxon>Eukaryota</taxon>
        <taxon>Fungi</taxon>
        <taxon>Dikarya</taxon>
        <taxon>Basidiomycota</taxon>
        <taxon>Agaricomycotina</taxon>
        <taxon>Agaricomycetes</taxon>
        <taxon>Polyporales</taxon>
        <taxon>Polyporaceae</taxon>
        <taxon>Trametes</taxon>
    </lineage>
</organism>
<dbReference type="SUPFAM" id="SSF50630">
    <property type="entry name" value="Acid proteases"/>
    <property type="match status" value="1"/>
</dbReference>
<proteinExistence type="predicted"/>
<feature type="non-terminal residue" evidence="1">
    <location>
        <position position="176"/>
    </location>
</feature>
<protein>
    <submittedName>
        <fullName evidence="1">Uncharacterized protein</fullName>
    </submittedName>
</protein>
<dbReference type="Proteomes" id="UP000184267">
    <property type="component" value="Unassembled WGS sequence"/>
</dbReference>
<dbReference type="EMBL" id="MNAD01000792">
    <property type="protein sequence ID" value="OJT10282.1"/>
    <property type="molecule type" value="Genomic_DNA"/>
</dbReference>
<evidence type="ECO:0000313" key="1">
    <source>
        <dbReference type="EMBL" id="OJT10282.1"/>
    </source>
</evidence>
<sequence>MPSSPELGWSVCVKEVRLSRFEKPLLPARFPVGKWVRREEWVVKEKYTEPFYVLLDSGCSLSFLPAKLINMFQKGIIGGVATPVTDNFRVEALLRNYLFMVPPAVSTDKIKLEFVFAGTRANDVVVTVPTDPFVFTMNPHRRSRLTQPGAGYHFEAGYERESLILPSIRRRYILGL</sequence>